<dbReference type="Gene3D" id="2.170.130.30">
    <property type="match status" value="1"/>
</dbReference>
<comment type="caution">
    <text evidence="3">The sequence shown here is derived from an EMBL/GenBank/DDBJ whole genome shotgun (WGS) entry which is preliminary data.</text>
</comment>
<organism evidence="3 4">
    <name type="scientific">Acetivibrio ethanolgignens</name>
    <dbReference type="NCBI Taxonomy" id="290052"/>
    <lineage>
        <taxon>Bacteria</taxon>
        <taxon>Bacillati</taxon>
        <taxon>Bacillota</taxon>
        <taxon>Clostridia</taxon>
        <taxon>Eubacteriales</taxon>
        <taxon>Oscillospiraceae</taxon>
        <taxon>Acetivibrio</taxon>
    </lineage>
</organism>
<feature type="domain" description="Transcobalamin-like C-terminal" evidence="2">
    <location>
        <begin position="66"/>
        <end position="125"/>
    </location>
</feature>
<sequence length="133" mass="14314">MEANKKKKTGLLVGGVALLAVILVAVYMMFGPKAVKGSKTITFEVINAEAQSEEFTLRTDAEYLGDALLEEELVKGEKGEYGLFVTEVNGIAANADNQEWWCFTKGGEMVNTGVDTTPIADGDHFEATLTAGY</sequence>
<evidence type="ECO:0000259" key="2">
    <source>
        <dbReference type="Pfam" id="PF14478"/>
    </source>
</evidence>
<protein>
    <recommendedName>
        <fullName evidence="2">Transcobalamin-like C-terminal domain-containing protein</fullName>
    </recommendedName>
</protein>
<evidence type="ECO:0000313" key="4">
    <source>
        <dbReference type="Proteomes" id="UP000054874"/>
    </source>
</evidence>
<keyword evidence="1" id="KW-0472">Membrane</keyword>
<keyword evidence="1" id="KW-1133">Transmembrane helix</keyword>
<name>A0A0V8QGS1_9FIRM</name>
<keyword evidence="1" id="KW-0812">Transmembrane</keyword>
<reference evidence="3 4" key="1">
    <citation type="submission" date="2015-11" db="EMBL/GenBank/DDBJ databases">
        <title>Butyribacter intestini gen. nov., sp. nov., a butyric acid-producing bacterium of the family Lachnospiraceae isolated from the human faeces.</title>
        <authorList>
            <person name="Zou Y."/>
            <person name="Xue W."/>
            <person name="Luo G."/>
            <person name="Lv M."/>
        </authorList>
    </citation>
    <scope>NUCLEOTIDE SEQUENCE [LARGE SCALE GENOMIC DNA]</scope>
    <source>
        <strain evidence="3 4">ACET-33324</strain>
    </source>
</reference>
<dbReference type="OrthoDB" id="1906526at2"/>
<proteinExistence type="predicted"/>
<dbReference type="RefSeq" id="WP_058351955.1">
    <property type="nucleotide sequence ID" value="NZ_CABMMD010000090.1"/>
</dbReference>
<dbReference type="Pfam" id="PF14478">
    <property type="entry name" value="DUF4430"/>
    <property type="match status" value="1"/>
</dbReference>
<accession>A0A0V8QGS1</accession>
<evidence type="ECO:0000256" key="1">
    <source>
        <dbReference type="SAM" id="Phobius"/>
    </source>
</evidence>
<dbReference type="Proteomes" id="UP000054874">
    <property type="component" value="Unassembled WGS sequence"/>
</dbReference>
<feature type="transmembrane region" description="Helical" evidence="1">
    <location>
        <begin position="12"/>
        <end position="30"/>
    </location>
</feature>
<evidence type="ECO:0000313" key="3">
    <source>
        <dbReference type="EMBL" id="KSV59767.1"/>
    </source>
</evidence>
<dbReference type="STRING" id="290052.ASU35_07785"/>
<dbReference type="EMBL" id="LNAM01000090">
    <property type="protein sequence ID" value="KSV59767.1"/>
    <property type="molecule type" value="Genomic_DNA"/>
</dbReference>
<keyword evidence="4" id="KW-1185">Reference proteome</keyword>
<gene>
    <name evidence="3" type="ORF">ASU35_07785</name>
</gene>
<dbReference type="InterPro" id="IPR027954">
    <property type="entry name" value="Transcobalamin-like_C"/>
</dbReference>
<dbReference type="AlphaFoldDB" id="A0A0V8QGS1"/>